<evidence type="ECO:0000256" key="1">
    <source>
        <dbReference type="SAM" id="Phobius"/>
    </source>
</evidence>
<feature type="transmembrane region" description="Helical" evidence="1">
    <location>
        <begin position="286"/>
        <end position="304"/>
    </location>
</feature>
<comment type="caution">
    <text evidence="2">The sequence shown here is derived from an EMBL/GenBank/DDBJ whole genome shotgun (WGS) entry which is preliminary data.</text>
</comment>
<evidence type="ECO:0000313" key="3">
    <source>
        <dbReference type="Proteomes" id="UP000318050"/>
    </source>
</evidence>
<organism evidence="2 3">
    <name type="scientific">Nitrospirillum amazonense</name>
    <dbReference type="NCBI Taxonomy" id="28077"/>
    <lineage>
        <taxon>Bacteria</taxon>
        <taxon>Pseudomonadati</taxon>
        <taxon>Pseudomonadota</taxon>
        <taxon>Alphaproteobacteria</taxon>
        <taxon>Rhodospirillales</taxon>
        <taxon>Azospirillaceae</taxon>
        <taxon>Nitrospirillum</taxon>
    </lineage>
</organism>
<keyword evidence="1" id="KW-0812">Transmembrane</keyword>
<evidence type="ECO:0000313" key="2">
    <source>
        <dbReference type="EMBL" id="TWB56120.1"/>
    </source>
</evidence>
<proteinExistence type="predicted"/>
<feature type="transmembrane region" description="Helical" evidence="1">
    <location>
        <begin position="233"/>
        <end position="256"/>
    </location>
</feature>
<feature type="transmembrane region" description="Helical" evidence="1">
    <location>
        <begin position="166"/>
        <end position="187"/>
    </location>
</feature>
<reference evidence="2 3" key="1">
    <citation type="submission" date="2019-06" db="EMBL/GenBank/DDBJ databases">
        <title>Genomic Encyclopedia of Type Strains, Phase IV (KMG-V): Genome sequencing to study the core and pangenomes of soil and plant-associated prokaryotes.</title>
        <authorList>
            <person name="Whitman W."/>
        </authorList>
    </citation>
    <scope>NUCLEOTIDE SEQUENCE [LARGE SCALE GENOMIC DNA]</scope>
    <source>
        <strain evidence="2 3">BR 11140</strain>
    </source>
</reference>
<dbReference type="AlphaFoldDB" id="A0A560IH41"/>
<dbReference type="OrthoDB" id="9795988at2"/>
<gene>
    <name evidence="2" type="ORF">FBZ92_113114</name>
</gene>
<dbReference type="Proteomes" id="UP000318050">
    <property type="component" value="Unassembled WGS sequence"/>
</dbReference>
<dbReference type="EMBL" id="VITT01000013">
    <property type="protein sequence ID" value="TWB56120.1"/>
    <property type="molecule type" value="Genomic_DNA"/>
</dbReference>
<evidence type="ECO:0008006" key="4">
    <source>
        <dbReference type="Google" id="ProtNLM"/>
    </source>
</evidence>
<name>A0A560IH41_9PROT</name>
<feature type="transmembrane region" description="Helical" evidence="1">
    <location>
        <begin position="199"/>
        <end position="221"/>
    </location>
</feature>
<keyword evidence="1" id="KW-1133">Transmembrane helix</keyword>
<keyword evidence="1" id="KW-0472">Membrane</keyword>
<sequence>MKWKSRFEGFLIRASRLDHEGHRYVPGITEFKPIDVEQTKVELDLVNEGRSRGQEERPPSSEDHFDAVEQSVITLMEREITLATDSYTSGLNTYAHRVKSLDMTGRYTEIEVGIKNTITEFRRCVHEGLDTLYNDRRHVAELESNLTDFKATNNLKRSAHYPTSHILHFGVLAIIVAIESIVNGFVFSTGSENGLVGGIVVACCVAGLNVAWGFLLGRFVIPSINHRQVIRKVFGALGILAFPALALAFNLAVAHYRDAMTGDQPDLAAQIALQTLKTAPFGIQDMMSWFLLMMGCLFSLIAAFEGYRWDDPYPGYGRLYRQVQAATEGYSQSKGDQLAELTEIKDETVKEVLDVQQSINLRRGEFLSLMTSRGRLKANYHAHLLHLESVANDLLRTYRDANQATRKTPKPLHFRDRWILPQPPEPSIDPFFGLDPASFDRQSELAAQTLGQRIDELNQAFLTAMESYERLDQLTLKDFRNGSSPQTTAIPA</sequence>
<accession>A0A560IH41</accession>
<protein>
    <recommendedName>
        <fullName evidence="4">Transmembrane protein</fullName>
    </recommendedName>
</protein>